<keyword evidence="3" id="KW-0238">DNA-binding</keyword>
<evidence type="ECO:0000256" key="4">
    <source>
        <dbReference type="ARBA" id="ARBA00023172"/>
    </source>
</evidence>
<dbReference type="PANTHER" id="PTHR30629">
    <property type="entry name" value="PROPHAGE INTEGRASE"/>
    <property type="match status" value="1"/>
</dbReference>
<dbReference type="InterPro" id="IPR011010">
    <property type="entry name" value="DNA_brk_join_enz"/>
</dbReference>
<evidence type="ECO:0000256" key="2">
    <source>
        <dbReference type="ARBA" id="ARBA00022908"/>
    </source>
</evidence>
<dbReference type="GO" id="GO:0015074">
    <property type="term" value="P:DNA integration"/>
    <property type="evidence" value="ECO:0007669"/>
    <property type="project" value="UniProtKB-KW"/>
</dbReference>
<dbReference type="PANTHER" id="PTHR30629:SF2">
    <property type="entry name" value="PROPHAGE INTEGRASE INTS-RELATED"/>
    <property type="match status" value="1"/>
</dbReference>
<organism evidence="6 7">
    <name type="scientific">Streptomyces filamentosus</name>
    <name type="common">Streptomyces roseosporus</name>
    <dbReference type="NCBI Taxonomy" id="67294"/>
    <lineage>
        <taxon>Bacteria</taxon>
        <taxon>Bacillati</taxon>
        <taxon>Actinomycetota</taxon>
        <taxon>Actinomycetes</taxon>
        <taxon>Kitasatosporales</taxon>
        <taxon>Streptomycetaceae</taxon>
        <taxon>Streptomyces</taxon>
    </lineage>
</organism>
<dbReference type="RefSeq" id="WP_229915715.1">
    <property type="nucleotide sequence ID" value="NZ_BNBE01000003.1"/>
</dbReference>
<dbReference type="GO" id="GO:0003677">
    <property type="term" value="F:DNA binding"/>
    <property type="evidence" value="ECO:0007669"/>
    <property type="project" value="UniProtKB-KW"/>
</dbReference>
<gene>
    <name evidence="6" type="ORF">GCM10017667_56390</name>
</gene>
<dbReference type="SUPFAM" id="SSF56349">
    <property type="entry name" value="DNA breaking-rejoining enzymes"/>
    <property type="match status" value="1"/>
</dbReference>
<reference evidence="6" key="2">
    <citation type="submission" date="2020-09" db="EMBL/GenBank/DDBJ databases">
        <authorList>
            <person name="Sun Q."/>
            <person name="Ohkuma M."/>
        </authorList>
    </citation>
    <scope>NUCLEOTIDE SEQUENCE</scope>
    <source>
        <strain evidence="6">JCM 4122</strain>
    </source>
</reference>
<dbReference type="AlphaFoldDB" id="A0A919ERX9"/>
<reference evidence="6" key="1">
    <citation type="journal article" date="2014" name="Int. J. Syst. Evol. Microbiol.">
        <title>Complete genome sequence of Corynebacterium casei LMG S-19264T (=DSM 44701T), isolated from a smear-ripened cheese.</title>
        <authorList>
            <consortium name="US DOE Joint Genome Institute (JGI-PGF)"/>
            <person name="Walter F."/>
            <person name="Albersmeier A."/>
            <person name="Kalinowski J."/>
            <person name="Ruckert C."/>
        </authorList>
    </citation>
    <scope>NUCLEOTIDE SEQUENCE</scope>
    <source>
        <strain evidence="6">JCM 4122</strain>
    </source>
</reference>
<evidence type="ECO:0000256" key="3">
    <source>
        <dbReference type="ARBA" id="ARBA00023125"/>
    </source>
</evidence>
<dbReference type="GO" id="GO:0006310">
    <property type="term" value="P:DNA recombination"/>
    <property type="evidence" value="ECO:0007669"/>
    <property type="project" value="UniProtKB-KW"/>
</dbReference>
<keyword evidence="4" id="KW-0233">DNA recombination</keyword>
<evidence type="ECO:0000313" key="7">
    <source>
        <dbReference type="Proteomes" id="UP000632849"/>
    </source>
</evidence>
<dbReference type="Proteomes" id="UP000632849">
    <property type="component" value="Unassembled WGS sequence"/>
</dbReference>
<dbReference type="InterPro" id="IPR050808">
    <property type="entry name" value="Phage_Integrase"/>
</dbReference>
<dbReference type="InterPro" id="IPR013762">
    <property type="entry name" value="Integrase-like_cat_sf"/>
</dbReference>
<dbReference type="InterPro" id="IPR010998">
    <property type="entry name" value="Integrase_recombinase_N"/>
</dbReference>
<dbReference type="Gene3D" id="1.10.443.10">
    <property type="entry name" value="Intergrase catalytic core"/>
    <property type="match status" value="1"/>
</dbReference>
<evidence type="ECO:0000256" key="1">
    <source>
        <dbReference type="ARBA" id="ARBA00008857"/>
    </source>
</evidence>
<proteinExistence type="inferred from homology"/>
<dbReference type="Gene3D" id="1.10.150.130">
    <property type="match status" value="1"/>
</dbReference>
<accession>A0A919ERX9</accession>
<keyword evidence="7" id="KW-1185">Reference proteome</keyword>
<evidence type="ECO:0000256" key="5">
    <source>
        <dbReference type="SAM" id="MobiDB-lite"/>
    </source>
</evidence>
<protein>
    <submittedName>
        <fullName evidence="6">DMT family permease</fullName>
    </submittedName>
</protein>
<feature type="region of interest" description="Disordered" evidence="5">
    <location>
        <begin position="325"/>
        <end position="348"/>
    </location>
</feature>
<sequence>MAHAEKVYKVRNGKQTKQYTWRARYKRPDGTWGSEPGFPTKKTAEEWGEAQEALIRTGRWIDPALQRTTFGEFARTWMKAKPKRGATMGKRWNLLEQHIFPKWEHVPLNQINWFDVDAWQQRLPCDDVTSGHAVSLMSSILTGAVDAKKLTVNPLYARRRTRRTAGVGAPAVAKPRKTDEEKWAQPEVVLRIADRLGPAVGLHILTAAFTGLGWGETAALHRRNVLLTRRQPHDGGFFTCPVIRVDPDVGELAEYEGRDDDGKKTGIVLRLEPPKNETRARDVDVPPFLAALLRAHLADWPHEHIFCTPSGALWRRSNFSSAQLRPAADGRPALTKTRGRAERPGWDPIMPGLTMRALRHTHDTYQDQIGVRPALMYEQAGHRRPGIKAVYQHPTPAMRQERLDGLQAIYERAMGNLGWKALWGRVDLVKPPKGGRPTNIPQTIFGEASMVA</sequence>
<keyword evidence="2" id="KW-0229">DNA integration</keyword>
<comment type="caution">
    <text evidence="6">The sequence shown here is derived from an EMBL/GenBank/DDBJ whole genome shotgun (WGS) entry which is preliminary data.</text>
</comment>
<dbReference type="EMBL" id="BNBE01000003">
    <property type="protein sequence ID" value="GHG15531.1"/>
    <property type="molecule type" value="Genomic_DNA"/>
</dbReference>
<comment type="similarity">
    <text evidence="1">Belongs to the 'phage' integrase family.</text>
</comment>
<evidence type="ECO:0000313" key="6">
    <source>
        <dbReference type="EMBL" id="GHG15531.1"/>
    </source>
</evidence>
<name>A0A919ERX9_STRFL</name>